<dbReference type="InterPro" id="IPR050275">
    <property type="entry name" value="PGM_Phosphatase"/>
</dbReference>
<organism evidence="1">
    <name type="scientific">marine metagenome</name>
    <dbReference type="NCBI Taxonomy" id="408172"/>
    <lineage>
        <taxon>unclassified sequences</taxon>
        <taxon>metagenomes</taxon>
        <taxon>ecological metagenomes</taxon>
    </lineage>
</organism>
<dbReference type="SMART" id="SM00855">
    <property type="entry name" value="PGAM"/>
    <property type="match status" value="1"/>
</dbReference>
<name>A0A381S1F5_9ZZZZ</name>
<gene>
    <name evidence="1" type="ORF">METZ01_LOCUS50766</name>
</gene>
<dbReference type="SUPFAM" id="SSF53254">
    <property type="entry name" value="Phosphoglycerate mutase-like"/>
    <property type="match status" value="1"/>
</dbReference>
<dbReference type="InterPro" id="IPR029033">
    <property type="entry name" value="His_PPase_superfam"/>
</dbReference>
<dbReference type="InterPro" id="IPR013078">
    <property type="entry name" value="His_Pase_superF_clade-1"/>
</dbReference>
<dbReference type="AlphaFoldDB" id="A0A381S1F5"/>
<dbReference type="CDD" id="cd07067">
    <property type="entry name" value="HP_PGM_like"/>
    <property type="match status" value="1"/>
</dbReference>
<reference evidence="1" key="1">
    <citation type="submission" date="2018-05" db="EMBL/GenBank/DDBJ databases">
        <authorList>
            <person name="Lanie J.A."/>
            <person name="Ng W.-L."/>
            <person name="Kazmierczak K.M."/>
            <person name="Andrzejewski T.M."/>
            <person name="Davidsen T.M."/>
            <person name="Wayne K.J."/>
            <person name="Tettelin H."/>
            <person name="Glass J.I."/>
            <person name="Rusch D."/>
            <person name="Podicherti R."/>
            <person name="Tsui H.-C.T."/>
            <person name="Winkler M.E."/>
        </authorList>
    </citation>
    <scope>NUCLEOTIDE SEQUENCE</scope>
</reference>
<sequence length="195" mass="20862">MYVVRHGRTESNASGLLLGRGDPPLDDLGMRQARATAVAIGPVDRIVSSPLLRARQTAEEFDRDLEVDDRWIELDYGEFEGCPVADVAPATWAAWQADLDWAPPGGESHRQLGARVRSACEDLLDEAAIRDIVVVTHVSPVKAAMAWALGVGDEVAWRCFVATAAVTSIGTGRSGPSLRSFNDTGHLLGLEDSGG</sequence>
<dbReference type="EMBL" id="UINC01002552">
    <property type="protein sequence ID" value="SUZ97912.1"/>
    <property type="molecule type" value="Genomic_DNA"/>
</dbReference>
<accession>A0A381S1F5</accession>
<proteinExistence type="predicted"/>
<protein>
    <recommendedName>
        <fullName evidence="2">Histidine phosphatase family protein</fullName>
    </recommendedName>
</protein>
<dbReference type="PANTHER" id="PTHR48100:SF1">
    <property type="entry name" value="HISTIDINE PHOSPHATASE FAMILY PROTEIN-RELATED"/>
    <property type="match status" value="1"/>
</dbReference>
<evidence type="ECO:0008006" key="2">
    <source>
        <dbReference type="Google" id="ProtNLM"/>
    </source>
</evidence>
<dbReference type="Gene3D" id="3.40.50.1240">
    <property type="entry name" value="Phosphoglycerate mutase-like"/>
    <property type="match status" value="1"/>
</dbReference>
<dbReference type="GO" id="GO:0005737">
    <property type="term" value="C:cytoplasm"/>
    <property type="evidence" value="ECO:0007669"/>
    <property type="project" value="TreeGrafter"/>
</dbReference>
<dbReference type="Pfam" id="PF00300">
    <property type="entry name" value="His_Phos_1"/>
    <property type="match status" value="1"/>
</dbReference>
<evidence type="ECO:0000313" key="1">
    <source>
        <dbReference type="EMBL" id="SUZ97912.1"/>
    </source>
</evidence>
<dbReference type="GO" id="GO:0016791">
    <property type="term" value="F:phosphatase activity"/>
    <property type="evidence" value="ECO:0007669"/>
    <property type="project" value="TreeGrafter"/>
</dbReference>
<dbReference type="PANTHER" id="PTHR48100">
    <property type="entry name" value="BROAD-SPECIFICITY PHOSPHATASE YOR283W-RELATED"/>
    <property type="match status" value="1"/>
</dbReference>